<dbReference type="EMBL" id="ARYJ01000007">
    <property type="protein sequence ID" value="KCZ87679.1"/>
    <property type="molecule type" value="Genomic_DNA"/>
</dbReference>
<dbReference type="PATRIC" id="fig|1280952.3.peg.2356"/>
<dbReference type="InterPro" id="IPR001310">
    <property type="entry name" value="Histidine_triad_HIT"/>
</dbReference>
<dbReference type="GO" id="GO:0009117">
    <property type="term" value="P:nucleotide metabolic process"/>
    <property type="evidence" value="ECO:0007669"/>
    <property type="project" value="TreeGrafter"/>
</dbReference>
<comment type="caution">
    <text evidence="5">The sequence shown here is derived from an EMBL/GenBank/DDBJ whole genome shotgun (WGS) entry which is preliminary data.</text>
</comment>
<reference evidence="5 6" key="1">
    <citation type="journal article" date="2014" name="Antonie Van Leeuwenhoek">
        <title>Hyphomonas beringensis sp. nov. and Hyphomonas chukchiensis sp. nov., isolated from surface seawater of the Bering Sea and Chukchi Sea.</title>
        <authorList>
            <person name="Li C."/>
            <person name="Lai Q."/>
            <person name="Li G."/>
            <person name="Dong C."/>
            <person name="Wang J."/>
            <person name="Liao Y."/>
            <person name="Shao Z."/>
        </authorList>
    </citation>
    <scope>NUCLEOTIDE SEQUENCE [LARGE SCALE GENOMIC DNA]</scope>
    <source>
        <strain evidence="5 6">VP2</strain>
    </source>
</reference>
<organism evidence="5 6">
    <name type="scientific">Hyphomonas jannaschiana VP2</name>
    <dbReference type="NCBI Taxonomy" id="1280952"/>
    <lineage>
        <taxon>Bacteria</taxon>
        <taxon>Pseudomonadati</taxon>
        <taxon>Pseudomonadota</taxon>
        <taxon>Alphaproteobacteria</taxon>
        <taxon>Hyphomonadales</taxon>
        <taxon>Hyphomonadaceae</taxon>
        <taxon>Hyphomonas</taxon>
    </lineage>
</organism>
<dbReference type="STRING" id="1280952.HJA_11784"/>
<dbReference type="InterPro" id="IPR036265">
    <property type="entry name" value="HIT-like_sf"/>
</dbReference>
<proteinExistence type="predicted"/>
<keyword evidence="6" id="KW-1185">Reference proteome</keyword>
<dbReference type="PROSITE" id="PS51084">
    <property type="entry name" value="HIT_2"/>
    <property type="match status" value="1"/>
</dbReference>
<name>A0A059FAN4_9PROT</name>
<feature type="active site" description="Tele-AMP-histidine intermediate" evidence="1">
    <location>
        <position position="107"/>
    </location>
</feature>
<dbReference type="CDD" id="cd01277">
    <property type="entry name" value="HINT_subgroup"/>
    <property type="match status" value="1"/>
</dbReference>
<gene>
    <name evidence="5" type="ORF">HJA_11784</name>
</gene>
<evidence type="ECO:0000313" key="5">
    <source>
        <dbReference type="EMBL" id="KCZ87679.1"/>
    </source>
</evidence>
<dbReference type="eggNOG" id="COG0537">
    <property type="taxonomic scope" value="Bacteria"/>
</dbReference>
<evidence type="ECO:0000256" key="2">
    <source>
        <dbReference type="PIRSR" id="PIRSR601310-3"/>
    </source>
</evidence>
<protein>
    <submittedName>
        <fullName evidence="5">Histidine triad family protein</fullName>
    </submittedName>
</protein>
<dbReference type="RefSeq" id="WP_035582509.1">
    <property type="nucleotide sequence ID" value="NZ_ARYJ01000007.1"/>
</dbReference>
<dbReference type="SUPFAM" id="SSF54197">
    <property type="entry name" value="HIT-like"/>
    <property type="match status" value="1"/>
</dbReference>
<dbReference type="PANTHER" id="PTHR46648">
    <property type="entry name" value="HIT FAMILY PROTEIN 1"/>
    <property type="match status" value="1"/>
</dbReference>
<accession>A0A059FAN4</accession>
<dbReference type="InterPro" id="IPR039384">
    <property type="entry name" value="HINT"/>
</dbReference>
<dbReference type="PANTHER" id="PTHR46648:SF1">
    <property type="entry name" value="ADENOSINE 5'-MONOPHOSPHORAMIDASE HNT1"/>
    <property type="match status" value="1"/>
</dbReference>
<evidence type="ECO:0000256" key="3">
    <source>
        <dbReference type="PROSITE-ProRule" id="PRU00464"/>
    </source>
</evidence>
<dbReference type="Gene3D" id="3.30.428.10">
    <property type="entry name" value="HIT-like"/>
    <property type="match status" value="1"/>
</dbReference>
<evidence type="ECO:0000259" key="4">
    <source>
        <dbReference type="PROSITE" id="PS51084"/>
    </source>
</evidence>
<dbReference type="OrthoDB" id="9784774at2"/>
<dbReference type="Pfam" id="PF01230">
    <property type="entry name" value="HIT"/>
    <property type="match status" value="1"/>
</dbReference>
<evidence type="ECO:0000313" key="6">
    <source>
        <dbReference type="Proteomes" id="UP000024816"/>
    </source>
</evidence>
<dbReference type="Proteomes" id="UP000024816">
    <property type="component" value="Unassembled WGS sequence"/>
</dbReference>
<dbReference type="InterPro" id="IPR011146">
    <property type="entry name" value="HIT-like"/>
</dbReference>
<dbReference type="PRINTS" id="PR00332">
    <property type="entry name" value="HISTRIAD"/>
</dbReference>
<feature type="short sequence motif" description="Histidine triad motif" evidence="2 3">
    <location>
        <begin position="105"/>
        <end position="109"/>
    </location>
</feature>
<evidence type="ECO:0000256" key="1">
    <source>
        <dbReference type="PIRSR" id="PIRSR601310-1"/>
    </source>
</evidence>
<feature type="domain" description="HIT" evidence="4">
    <location>
        <begin position="12"/>
        <end position="120"/>
    </location>
</feature>
<dbReference type="AlphaFoldDB" id="A0A059FAN4"/>
<sequence>MTLHDSYDPNNIFAKILKGEMPSIKVYEDEVALAFMDVFPQSEGHTLVIPKLVQARNLLDMPSDYLGQYMLKVQKVSRAVEKALTPDGLMVSQFNGAPAGQTVYHLHFHIIPRWEGKPLGRHAEGGMAKPEELEPIAEKIRAAL</sequence>
<dbReference type="GO" id="GO:0003824">
    <property type="term" value="F:catalytic activity"/>
    <property type="evidence" value="ECO:0007669"/>
    <property type="project" value="InterPro"/>
</dbReference>